<keyword evidence="1" id="KW-0732">Signal</keyword>
<evidence type="ECO:0000313" key="2">
    <source>
        <dbReference type="EMBL" id="MFD1015466.1"/>
    </source>
</evidence>
<dbReference type="Proteomes" id="UP001597086">
    <property type="component" value="Unassembled WGS sequence"/>
</dbReference>
<proteinExistence type="predicted"/>
<comment type="caution">
    <text evidence="2">The sequence shown here is derived from an EMBL/GenBank/DDBJ whole genome shotgun (WGS) entry which is preliminary data.</text>
</comment>
<reference evidence="3" key="1">
    <citation type="journal article" date="2019" name="Int. J. Syst. Evol. Microbiol.">
        <title>The Global Catalogue of Microorganisms (GCM) 10K type strain sequencing project: providing services to taxonomists for standard genome sequencing and annotation.</title>
        <authorList>
            <consortium name="The Broad Institute Genomics Platform"/>
            <consortium name="The Broad Institute Genome Sequencing Center for Infectious Disease"/>
            <person name="Wu L."/>
            <person name="Ma J."/>
        </authorList>
    </citation>
    <scope>NUCLEOTIDE SEQUENCE [LARGE SCALE GENOMIC DNA]</scope>
    <source>
        <strain evidence="3">CCUG 56098</strain>
    </source>
</reference>
<evidence type="ECO:0000256" key="1">
    <source>
        <dbReference type="SAM" id="SignalP"/>
    </source>
</evidence>
<evidence type="ECO:0000313" key="3">
    <source>
        <dbReference type="Proteomes" id="UP001597086"/>
    </source>
</evidence>
<keyword evidence="3" id="KW-1185">Reference proteome</keyword>
<dbReference type="EMBL" id="JBHTKM010000030">
    <property type="protein sequence ID" value="MFD1015466.1"/>
    <property type="molecule type" value="Genomic_DNA"/>
</dbReference>
<gene>
    <name evidence="2" type="ORF">ACFQ13_06000</name>
</gene>
<feature type="signal peptide" evidence="1">
    <location>
        <begin position="1"/>
        <end position="33"/>
    </location>
</feature>
<accession>A0ABW3KNT6</accession>
<sequence>MSNLYLYKFMKFFPLKSCFVIPLLLFISLDSNAQTINTEWATQINQTFSGLDKDKIPHSLVH</sequence>
<organism evidence="2 3">
    <name type="scientific">Winogradskyella rapida</name>
    <dbReference type="NCBI Taxonomy" id="549701"/>
    <lineage>
        <taxon>Bacteria</taxon>
        <taxon>Pseudomonadati</taxon>
        <taxon>Bacteroidota</taxon>
        <taxon>Flavobacteriia</taxon>
        <taxon>Flavobacteriales</taxon>
        <taxon>Flavobacteriaceae</taxon>
        <taxon>Winogradskyella</taxon>
    </lineage>
</organism>
<feature type="chain" id="PRO_5046007860" evidence="1">
    <location>
        <begin position="34"/>
        <end position="62"/>
    </location>
</feature>
<dbReference type="RefSeq" id="WP_386115186.1">
    <property type="nucleotide sequence ID" value="NZ_JBHTKM010000030.1"/>
</dbReference>
<protein>
    <submittedName>
        <fullName evidence="2">Uncharacterized protein</fullName>
    </submittedName>
</protein>
<name>A0ABW3KNT6_9FLAO</name>